<dbReference type="GO" id="GO:0032506">
    <property type="term" value="P:cytokinetic process"/>
    <property type="evidence" value="ECO:0007669"/>
    <property type="project" value="TreeGrafter"/>
</dbReference>
<dbReference type="SUPFAM" id="SSF110997">
    <property type="entry name" value="Sporulation related repeat"/>
    <property type="match status" value="1"/>
</dbReference>
<dbReference type="GO" id="GO:0032153">
    <property type="term" value="C:cell division site"/>
    <property type="evidence" value="ECO:0007669"/>
    <property type="project" value="TreeGrafter"/>
</dbReference>
<comment type="caution">
    <text evidence="3">The sequence shown here is derived from an EMBL/GenBank/DDBJ whole genome shotgun (WGS) entry which is preliminary data.</text>
</comment>
<dbReference type="OrthoDB" id="8558195at2"/>
<keyword evidence="4" id="KW-1185">Reference proteome</keyword>
<feature type="domain" description="SPOR" evidence="2">
    <location>
        <begin position="119"/>
        <end position="198"/>
    </location>
</feature>
<evidence type="ECO:0000313" key="3">
    <source>
        <dbReference type="EMBL" id="KTD21340.1"/>
    </source>
</evidence>
<dbReference type="RefSeq" id="WP_058529415.1">
    <property type="nucleotide sequence ID" value="NZ_CAAAHZ010000008.1"/>
</dbReference>
<dbReference type="Proteomes" id="UP000054997">
    <property type="component" value="Unassembled WGS sequence"/>
</dbReference>
<dbReference type="GO" id="GO:0030428">
    <property type="term" value="C:cell septum"/>
    <property type="evidence" value="ECO:0007669"/>
    <property type="project" value="TreeGrafter"/>
</dbReference>
<reference evidence="3 4" key="1">
    <citation type="submission" date="2015-11" db="EMBL/GenBank/DDBJ databases">
        <title>Genomic analysis of 38 Legionella species identifies large and diverse effector repertoires.</title>
        <authorList>
            <person name="Burstein D."/>
            <person name="Amaro F."/>
            <person name="Zusman T."/>
            <person name="Lifshitz Z."/>
            <person name="Cohen O."/>
            <person name="Gilbert J.A."/>
            <person name="Pupko T."/>
            <person name="Shuman H.A."/>
            <person name="Segal G."/>
        </authorList>
    </citation>
    <scope>NUCLEOTIDE SEQUENCE [LARGE SCALE GENOMIC DNA]</scope>
    <source>
        <strain evidence="3 4">ATCC 49505</strain>
    </source>
</reference>
<dbReference type="PATRIC" id="fig|45068.5.peg.1558"/>
<dbReference type="AlphaFoldDB" id="A0A0W0VMQ2"/>
<dbReference type="GO" id="GO:0042834">
    <property type="term" value="F:peptidoglycan binding"/>
    <property type="evidence" value="ECO:0007669"/>
    <property type="project" value="InterPro"/>
</dbReference>
<dbReference type="STRING" id="45068.Llon_1438"/>
<dbReference type="EMBL" id="LNYK01000016">
    <property type="protein sequence ID" value="KTD21340.1"/>
    <property type="molecule type" value="Genomic_DNA"/>
</dbReference>
<dbReference type="Gene3D" id="3.30.70.1070">
    <property type="entry name" value="Sporulation related repeat"/>
    <property type="match status" value="1"/>
</dbReference>
<dbReference type="InterPro" id="IPR007730">
    <property type="entry name" value="SPOR-like_dom"/>
</dbReference>
<sequence length="200" mass="22546">MAKEYTKKNKTHPRTSTPWLLALTAFFCGYLSGNLFNLSELAAWIKTNVASEDKKEAMPKPANVQAKLPKPKFEFYTLLTQEESVTPAISHAVPAESRPSAPKEMTAVKQAAPVKTERKENKENYVVQIASFNKKQDAERMKASLILKGFNVAIVSVKRQNMEWFRVMMGPFPNRIEAEKAQVAVARSERVMGLIRKMDA</sequence>
<protein>
    <submittedName>
        <fullName evidence="3">Sporulation domain-containing protein</fullName>
    </submittedName>
</protein>
<dbReference type="PANTHER" id="PTHR38687">
    <property type="entry name" value="CELL DIVISION PROTEIN DEDD-RELATED"/>
    <property type="match status" value="1"/>
</dbReference>
<dbReference type="Pfam" id="PF05036">
    <property type="entry name" value="SPOR"/>
    <property type="match status" value="1"/>
</dbReference>
<organism evidence="3 4">
    <name type="scientific">Legionella londiniensis</name>
    <dbReference type="NCBI Taxonomy" id="45068"/>
    <lineage>
        <taxon>Bacteria</taxon>
        <taxon>Pseudomonadati</taxon>
        <taxon>Pseudomonadota</taxon>
        <taxon>Gammaproteobacteria</taxon>
        <taxon>Legionellales</taxon>
        <taxon>Legionellaceae</taxon>
        <taxon>Legionella</taxon>
    </lineage>
</organism>
<dbReference type="PANTHER" id="PTHR38687:SF1">
    <property type="entry name" value="CELL DIVISION PROTEIN DEDD"/>
    <property type="match status" value="1"/>
</dbReference>
<keyword evidence="1" id="KW-0812">Transmembrane</keyword>
<evidence type="ECO:0000259" key="2">
    <source>
        <dbReference type="PROSITE" id="PS51724"/>
    </source>
</evidence>
<accession>A0A0W0VMQ2</accession>
<keyword evidence="1" id="KW-0472">Membrane</keyword>
<keyword evidence="1" id="KW-1133">Transmembrane helix</keyword>
<dbReference type="PROSITE" id="PS51724">
    <property type="entry name" value="SPOR"/>
    <property type="match status" value="1"/>
</dbReference>
<proteinExistence type="predicted"/>
<evidence type="ECO:0000313" key="4">
    <source>
        <dbReference type="Proteomes" id="UP000054997"/>
    </source>
</evidence>
<dbReference type="InterPro" id="IPR052521">
    <property type="entry name" value="Cell_div_SPOR-domain"/>
</dbReference>
<gene>
    <name evidence="3" type="ORF">Llon_1438</name>
</gene>
<dbReference type="InterPro" id="IPR036680">
    <property type="entry name" value="SPOR-like_sf"/>
</dbReference>
<evidence type="ECO:0000256" key="1">
    <source>
        <dbReference type="SAM" id="Phobius"/>
    </source>
</evidence>
<name>A0A0W0VMQ2_9GAMM</name>
<feature type="transmembrane region" description="Helical" evidence="1">
    <location>
        <begin position="20"/>
        <end position="45"/>
    </location>
</feature>